<dbReference type="SUPFAM" id="SSF141371">
    <property type="entry name" value="PilZ domain-like"/>
    <property type="match status" value="1"/>
</dbReference>
<gene>
    <name evidence="2" type="ORF">A1355_05710</name>
</gene>
<reference evidence="3" key="1">
    <citation type="submission" date="2016-03" db="EMBL/GenBank/DDBJ databases">
        <authorList>
            <person name="Heylen K."/>
            <person name="De Vos P."/>
            <person name="Vekeman B."/>
        </authorList>
    </citation>
    <scope>NUCLEOTIDE SEQUENCE [LARGE SCALE GENOMIC DNA]</scope>
    <source>
        <strain evidence="3">R-45383</strain>
    </source>
</reference>
<sequence length="125" mass="14707">MHDHDDWDREINLDTDQPNQRMAVRYRRTDLRAAIKVHSLLFPRLFHVVLYDISSRGAAVISNDKLNRKSKVSLYLMFPDGQRFDVVATVVHCDHKKQRYGLKFDGRHAELAEHLLHTQTDLHFS</sequence>
<dbReference type="Pfam" id="PF07238">
    <property type="entry name" value="PilZ"/>
    <property type="match status" value="1"/>
</dbReference>
<protein>
    <recommendedName>
        <fullName evidence="1">PilZ domain-containing protein</fullName>
    </recommendedName>
</protein>
<comment type="caution">
    <text evidence="2">The sequence shown here is derived from an EMBL/GenBank/DDBJ whole genome shotgun (WGS) entry which is preliminary data.</text>
</comment>
<name>A0A177NNK4_9GAMM</name>
<accession>A0A177NNK4</accession>
<feature type="domain" description="PilZ" evidence="1">
    <location>
        <begin position="25"/>
        <end position="115"/>
    </location>
</feature>
<dbReference type="Proteomes" id="UP000077628">
    <property type="component" value="Unassembled WGS sequence"/>
</dbReference>
<dbReference type="AlphaFoldDB" id="A0A177NNK4"/>
<organism evidence="2 3">
    <name type="scientific">Methylomonas koyamae</name>
    <dbReference type="NCBI Taxonomy" id="702114"/>
    <lineage>
        <taxon>Bacteria</taxon>
        <taxon>Pseudomonadati</taxon>
        <taxon>Pseudomonadota</taxon>
        <taxon>Gammaproteobacteria</taxon>
        <taxon>Methylococcales</taxon>
        <taxon>Methylococcaceae</taxon>
        <taxon>Methylomonas</taxon>
    </lineage>
</organism>
<evidence type="ECO:0000313" key="3">
    <source>
        <dbReference type="Proteomes" id="UP000077628"/>
    </source>
</evidence>
<dbReference type="STRING" id="702114.A1355_05710"/>
<evidence type="ECO:0000259" key="1">
    <source>
        <dbReference type="Pfam" id="PF07238"/>
    </source>
</evidence>
<dbReference type="Gene3D" id="2.40.10.220">
    <property type="entry name" value="predicted glycosyltransferase like domains"/>
    <property type="match status" value="1"/>
</dbReference>
<evidence type="ECO:0000313" key="2">
    <source>
        <dbReference type="EMBL" id="OAI18610.1"/>
    </source>
</evidence>
<proteinExistence type="predicted"/>
<keyword evidence="3" id="KW-1185">Reference proteome</keyword>
<dbReference type="InterPro" id="IPR009875">
    <property type="entry name" value="PilZ_domain"/>
</dbReference>
<dbReference type="EMBL" id="LUUK01000167">
    <property type="protein sequence ID" value="OAI18610.1"/>
    <property type="molecule type" value="Genomic_DNA"/>
</dbReference>
<dbReference type="GO" id="GO:0035438">
    <property type="term" value="F:cyclic-di-GMP binding"/>
    <property type="evidence" value="ECO:0007669"/>
    <property type="project" value="InterPro"/>
</dbReference>